<evidence type="ECO:0000313" key="2">
    <source>
        <dbReference type="Proteomes" id="UP000031368"/>
    </source>
</evidence>
<protein>
    <submittedName>
        <fullName evidence="1">Uncharacterized protein</fullName>
    </submittedName>
</protein>
<keyword evidence="2" id="KW-1185">Reference proteome</keyword>
<proteinExistence type="predicted"/>
<dbReference type="EMBL" id="CP006878">
    <property type="protein sequence ID" value="AJD43499.1"/>
    <property type="molecule type" value="Genomic_DNA"/>
</dbReference>
<dbReference type="Proteomes" id="UP000031368">
    <property type="component" value="Plasmid pRgalR602a"/>
</dbReference>
<organism evidence="1 2">
    <name type="scientific">Rhizobium gallicum bv. gallicum R602sp</name>
    <dbReference type="NCBI Taxonomy" id="1041138"/>
    <lineage>
        <taxon>Bacteria</taxon>
        <taxon>Pseudomonadati</taxon>
        <taxon>Pseudomonadota</taxon>
        <taxon>Alphaproteobacteria</taxon>
        <taxon>Hyphomicrobiales</taxon>
        <taxon>Rhizobiaceae</taxon>
        <taxon>Rhizobium/Agrobacterium group</taxon>
        <taxon>Rhizobium</taxon>
    </lineage>
</organism>
<name>A0A0B4X5Z8_9HYPH</name>
<geneLocation type="plasmid" evidence="1 2">
    <name>pRgalR602a</name>
</geneLocation>
<sequence>MKEWLKTGDIVIDRKDTTFIGGEDGVGSVGGHVRDSVGPTLFLMPFAVSRTELTLVARSES</sequence>
<dbReference type="HOGENOM" id="CLU_2919571_0_0_5"/>
<dbReference type="AlphaFoldDB" id="A0A0B4X5Z8"/>
<dbReference type="KEGG" id="rga:RGR602_PA00154"/>
<gene>
    <name evidence="1" type="ORF">RGR602_PA00154</name>
</gene>
<evidence type="ECO:0000313" key="1">
    <source>
        <dbReference type="EMBL" id="AJD43499.1"/>
    </source>
</evidence>
<accession>A0A0B4X5Z8</accession>
<reference evidence="1 2" key="1">
    <citation type="submission" date="2013-11" db="EMBL/GenBank/DDBJ databases">
        <title>Complete genome sequence of Rhizobium gallicum bv. gallicum R602.</title>
        <authorList>
            <person name="Bustos P."/>
            <person name="Santamaria R.I."/>
            <person name="Lozano L."/>
            <person name="Acosta J.L."/>
            <person name="Ormeno-Orrillo E."/>
            <person name="Rogel M.A."/>
            <person name="Romero D."/>
            <person name="Cevallos M.A."/>
            <person name="Martinez-Romero E."/>
            <person name="Gonzalez V."/>
        </authorList>
    </citation>
    <scope>NUCLEOTIDE SEQUENCE [LARGE SCALE GENOMIC DNA]</scope>
    <source>
        <strain evidence="1 2">R602</strain>
        <plasmid evidence="1 2">pRgalR602a</plasmid>
    </source>
</reference>
<keyword evidence="1" id="KW-0614">Plasmid</keyword>